<comment type="caution">
    <text evidence="2">The sequence shown here is derived from an EMBL/GenBank/DDBJ whole genome shotgun (WGS) entry which is preliminary data.</text>
</comment>
<organism evidence="2 3">
    <name type="scientific">Saccharothrix yanglingensis</name>
    <dbReference type="NCBI Taxonomy" id="659496"/>
    <lineage>
        <taxon>Bacteria</taxon>
        <taxon>Bacillati</taxon>
        <taxon>Actinomycetota</taxon>
        <taxon>Actinomycetes</taxon>
        <taxon>Pseudonocardiales</taxon>
        <taxon>Pseudonocardiaceae</taxon>
        <taxon>Saccharothrix</taxon>
    </lineage>
</organism>
<evidence type="ECO:0000313" key="2">
    <source>
        <dbReference type="EMBL" id="MDQ2585797.1"/>
    </source>
</evidence>
<reference evidence="2 3" key="1">
    <citation type="submission" date="2017-06" db="EMBL/GenBank/DDBJ databases">
        <title>Cultured bacterium strain Saccharothrix yanglingensis Hhs.015.</title>
        <authorList>
            <person name="Xia Y."/>
        </authorList>
    </citation>
    <scope>NUCLEOTIDE SEQUENCE [LARGE SCALE GENOMIC DNA]</scope>
    <source>
        <strain evidence="2 3">Hhs.015</strain>
    </source>
</reference>
<proteinExistence type="predicted"/>
<evidence type="ECO:0000313" key="3">
    <source>
        <dbReference type="Proteomes" id="UP001225605"/>
    </source>
</evidence>
<gene>
    <name evidence="2" type="ORF">CKY47_17750</name>
</gene>
<protein>
    <submittedName>
        <fullName evidence="2">Uncharacterized protein</fullName>
    </submittedName>
</protein>
<dbReference type="EMBL" id="NSDM01000007">
    <property type="protein sequence ID" value="MDQ2585797.1"/>
    <property type="molecule type" value="Genomic_DNA"/>
</dbReference>
<name>A0ABU0X2F6_9PSEU</name>
<accession>A0ABU0X2F6</accession>
<keyword evidence="3" id="KW-1185">Reference proteome</keyword>
<feature type="region of interest" description="Disordered" evidence="1">
    <location>
        <begin position="65"/>
        <end position="97"/>
    </location>
</feature>
<dbReference type="Proteomes" id="UP001225605">
    <property type="component" value="Unassembled WGS sequence"/>
</dbReference>
<sequence>MDTTEDGRMSSTALGGEVASWASFTDGTALRCEVGPDVAEFSFAGGQLEASFPRGALVTLIARSQAPGARRPGHAGRDPGAVGGRPASSLATRTTRY</sequence>
<evidence type="ECO:0000256" key="1">
    <source>
        <dbReference type="SAM" id="MobiDB-lite"/>
    </source>
</evidence>